<feature type="transmembrane region" description="Helical" evidence="6">
    <location>
        <begin position="45"/>
        <end position="69"/>
    </location>
</feature>
<evidence type="ECO:0000256" key="4">
    <source>
        <dbReference type="ARBA" id="ARBA00022989"/>
    </source>
</evidence>
<organism evidence="8 9">
    <name type="scientific">Tistrella mobilis</name>
    <dbReference type="NCBI Taxonomy" id="171437"/>
    <lineage>
        <taxon>Bacteria</taxon>
        <taxon>Pseudomonadati</taxon>
        <taxon>Pseudomonadota</taxon>
        <taxon>Alphaproteobacteria</taxon>
        <taxon>Geminicoccales</taxon>
        <taxon>Geminicoccaceae</taxon>
        <taxon>Tistrella</taxon>
    </lineage>
</organism>
<dbReference type="PROSITE" id="PS00216">
    <property type="entry name" value="SUGAR_TRANSPORT_1"/>
    <property type="match status" value="1"/>
</dbReference>
<feature type="transmembrane region" description="Helical" evidence="6">
    <location>
        <begin position="110"/>
        <end position="127"/>
    </location>
</feature>
<dbReference type="InterPro" id="IPR011701">
    <property type="entry name" value="MFS"/>
</dbReference>
<feature type="transmembrane region" description="Helical" evidence="6">
    <location>
        <begin position="220"/>
        <end position="242"/>
    </location>
</feature>
<dbReference type="GO" id="GO:0022857">
    <property type="term" value="F:transmembrane transporter activity"/>
    <property type="evidence" value="ECO:0007669"/>
    <property type="project" value="InterPro"/>
</dbReference>
<dbReference type="PANTHER" id="PTHR43124:SF3">
    <property type="entry name" value="CHLORAMPHENICOL EFFLUX PUMP RV0191"/>
    <property type="match status" value="1"/>
</dbReference>
<dbReference type="PANTHER" id="PTHR43124">
    <property type="entry name" value="PURINE EFFLUX PUMP PBUE"/>
    <property type="match status" value="1"/>
</dbReference>
<keyword evidence="5 6" id="KW-0472">Membrane</keyword>
<dbReference type="EMBL" id="DMAI01000115">
    <property type="protein sequence ID" value="HAE47200.1"/>
    <property type="molecule type" value="Genomic_DNA"/>
</dbReference>
<dbReference type="Pfam" id="PF07690">
    <property type="entry name" value="MFS_1"/>
    <property type="match status" value="1"/>
</dbReference>
<evidence type="ECO:0000313" key="8">
    <source>
        <dbReference type="EMBL" id="HAE47200.1"/>
    </source>
</evidence>
<feature type="transmembrane region" description="Helical" evidence="6">
    <location>
        <begin position="307"/>
        <end position="326"/>
    </location>
</feature>
<feature type="domain" description="Major facilitator superfamily (MFS) profile" evidence="7">
    <location>
        <begin position="15"/>
        <end position="391"/>
    </location>
</feature>
<keyword evidence="2" id="KW-1003">Cell membrane</keyword>
<dbReference type="InterPro" id="IPR036259">
    <property type="entry name" value="MFS_trans_sf"/>
</dbReference>
<keyword evidence="4 6" id="KW-1133">Transmembrane helix</keyword>
<evidence type="ECO:0000256" key="5">
    <source>
        <dbReference type="ARBA" id="ARBA00023136"/>
    </source>
</evidence>
<dbReference type="InterPro" id="IPR006311">
    <property type="entry name" value="TAT_signal"/>
</dbReference>
<proteinExistence type="predicted"/>
<dbReference type="AlphaFoldDB" id="A0A3B9IHH7"/>
<keyword evidence="3 6" id="KW-0812">Transmembrane</keyword>
<dbReference type="InterPro" id="IPR005829">
    <property type="entry name" value="Sugar_transporter_CS"/>
</dbReference>
<feature type="transmembrane region" description="Helical" evidence="6">
    <location>
        <begin position="139"/>
        <end position="161"/>
    </location>
</feature>
<feature type="transmembrane region" description="Helical" evidence="6">
    <location>
        <begin position="167"/>
        <end position="185"/>
    </location>
</feature>
<dbReference type="InterPro" id="IPR050189">
    <property type="entry name" value="MFS_Efflux_Transporters"/>
</dbReference>
<feature type="transmembrane region" description="Helical" evidence="6">
    <location>
        <begin position="81"/>
        <end position="104"/>
    </location>
</feature>
<dbReference type="Gene3D" id="1.20.1720.10">
    <property type="entry name" value="Multidrug resistance protein D"/>
    <property type="match status" value="1"/>
</dbReference>
<feature type="transmembrane region" description="Helical" evidence="6">
    <location>
        <begin position="338"/>
        <end position="363"/>
    </location>
</feature>
<evidence type="ECO:0000313" key="9">
    <source>
        <dbReference type="Proteomes" id="UP000257706"/>
    </source>
</evidence>
<evidence type="ECO:0000256" key="2">
    <source>
        <dbReference type="ARBA" id="ARBA00022475"/>
    </source>
</evidence>
<dbReference type="InterPro" id="IPR020846">
    <property type="entry name" value="MFS_dom"/>
</dbReference>
<evidence type="ECO:0000256" key="6">
    <source>
        <dbReference type="SAM" id="Phobius"/>
    </source>
</evidence>
<gene>
    <name evidence="8" type="ORF">DCK97_07240</name>
</gene>
<dbReference type="Proteomes" id="UP000257706">
    <property type="component" value="Unassembled WGS sequence"/>
</dbReference>
<comment type="subcellular location">
    <subcellularLocation>
        <location evidence="1">Cell membrane</location>
        <topology evidence="1">Multi-pass membrane protein</topology>
    </subcellularLocation>
</comment>
<reference evidence="8 9" key="1">
    <citation type="journal article" date="2018" name="Nat. Biotechnol.">
        <title>A standardized bacterial taxonomy based on genome phylogeny substantially revises the tree of life.</title>
        <authorList>
            <person name="Parks D.H."/>
            <person name="Chuvochina M."/>
            <person name="Waite D.W."/>
            <person name="Rinke C."/>
            <person name="Skarshewski A."/>
            <person name="Chaumeil P.A."/>
            <person name="Hugenholtz P."/>
        </authorList>
    </citation>
    <scope>NUCLEOTIDE SEQUENCE [LARGE SCALE GENOMIC DNA]</scope>
    <source>
        <strain evidence="8">UBA8739</strain>
    </source>
</reference>
<sequence length="395" mass="39362">MTMQSGSAPAADRRLILLLAGMAGLGEFAATAWLPALPAVANDLGVGLGTVQATVTAGLIAFALANPILGPLSDRIGRRRVLVPGFAAYLVGCVIAMAAPSAIWLIPARILQAVGACAGLVVGRAIARDRHDGAALMRIMALITLVFSVAPVAAPLIGGLLTDGVGWRAIFLVAFVYAALLLPLLRRLPETRPLGTAATPITALPCSYAGMLREPGVGTALAGSALLLAALFAFLVGAPAIFVQGLGLGASVVGTFPLLTMGGFVIGTVLAARLADRMRPRSLMRVGAGIAVAGTLAMLTLPVAPLPMLAAMAIFDLGLGLVLPVVGSTVMTAFSSRAGLASGLIGLVQITGGALGAGLVPAVGGPAELAVPALMSGLAGAACLCFLARHAGGSR</sequence>
<dbReference type="PROSITE" id="PS51318">
    <property type="entry name" value="TAT"/>
    <property type="match status" value="1"/>
</dbReference>
<name>A0A3B9IHH7_9PROT</name>
<protein>
    <recommendedName>
        <fullName evidence="7">Major facilitator superfamily (MFS) profile domain-containing protein</fullName>
    </recommendedName>
</protein>
<evidence type="ECO:0000256" key="3">
    <source>
        <dbReference type="ARBA" id="ARBA00022692"/>
    </source>
</evidence>
<dbReference type="PROSITE" id="PS50850">
    <property type="entry name" value="MFS"/>
    <property type="match status" value="1"/>
</dbReference>
<comment type="caution">
    <text evidence="8">The sequence shown here is derived from an EMBL/GenBank/DDBJ whole genome shotgun (WGS) entry which is preliminary data.</text>
</comment>
<evidence type="ECO:0000256" key="1">
    <source>
        <dbReference type="ARBA" id="ARBA00004651"/>
    </source>
</evidence>
<dbReference type="SUPFAM" id="SSF103473">
    <property type="entry name" value="MFS general substrate transporter"/>
    <property type="match status" value="1"/>
</dbReference>
<feature type="transmembrane region" description="Helical" evidence="6">
    <location>
        <begin position="369"/>
        <end position="388"/>
    </location>
</feature>
<accession>A0A3B9IHH7</accession>
<dbReference type="GO" id="GO:0005886">
    <property type="term" value="C:plasma membrane"/>
    <property type="evidence" value="ECO:0007669"/>
    <property type="project" value="UniProtKB-SubCell"/>
</dbReference>
<feature type="transmembrane region" description="Helical" evidence="6">
    <location>
        <begin position="248"/>
        <end position="271"/>
    </location>
</feature>
<evidence type="ECO:0000259" key="7">
    <source>
        <dbReference type="PROSITE" id="PS50850"/>
    </source>
</evidence>
<feature type="transmembrane region" description="Helical" evidence="6">
    <location>
        <begin position="283"/>
        <end position="301"/>
    </location>
</feature>